<feature type="region of interest" description="Disordered" evidence="1">
    <location>
        <begin position="247"/>
        <end position="267"/>
    </location>
</feature>
<feature type="compositionally biased region" description="Low complexity" evidence="1">
    <location>
        <begin position="292"/>
        <end position="309"/>
    </location>
</feature>
<evidence type="ECO:0000256" key="1">
    <source>
        <dbReference type="SAM" id="MobiDB-lite"/>
    </source>
</evidence>
<dbReference type="Proteomes" id="UP000265520">
    <property type="component" value="Unassembled WGS sequence"/>
</dbReference>
<feature type="compositionally biased region" description="Polar residues" evidence="1">
    <location>
        <begin position="257"/>
        <end position="267"/>
    </location>
</feature>
<dbReference type="InterPro" id="IPR029472">
    <property type="entry name" value="Copia-like_N"/>
</dbReference>
<accession>A0A392MAA7</accession>
<dbReference type="PANTHER" id="PTHR37610:SF97">
    <property type="entry name" value="RETROTRANSPOSON GAG DOMAIN-CONTAINING PROTEIN"/>
    <property type="match status" value="1"/>
</dbReference>
<sequence>MPPRVAPVIPQPDTDSVLYIHPSEGPNSINVVPKLIGQNYLAWSRSMKCALGAKNKLPFIDGSMEVPALDDLNRSQWERGNYLVYSWILNSVSDPIASTIAFHDNAIDVWLDLQERFSKADRVRIATLRNSINNLKQVIQFLTGLNDQFSVVKTQVLLMDPLPPLNKVYSLVVQEENNHPPVAIVEDSTSLINAAQRSLNRGKSAYNGGGKNNSKYCTFCHRNNHVVEFCYAKHGYPNQVKNSATVNASTHEGGDHSNGNTAVDNSQSTNPVITQEQYSNLMALLQQLNLPTAASTSNPSPSTNQVSTSLAHGYSPNEPSAGSISTFTCSLHVNSSFWLLDSGASDHDVKSKRMIGLGNHVEGLYKLQLDDSFLTVQANNLYVSPSINTTESSHQLIPTSALWHFRLGHVSNSRLSHMIK</sequence>
<protein>
    <submittedName>
        <fullName evidence="3">Integrase catalytic region</fullName>
    </submittedName>
</protein>
<evidence type="ECO:0000313" key="3">
    <source>
        <dbReference type="EMBL" id="MCH84099.1"/>
    </source>
</evidence>
<dbReference type="PANTHER" id="PTHR37610">
    <property type="entry name" value="CCHC-TYPE DOMAIN-CONTAINING PROTEIN"/>
    <property type="match status" value="1"/>
</dbReference>
<evidence type="ECO:0000313" key="4">
    <source>
        <dbReference type="Proteomes" id="UP000265520"/>
    </source>
</evidence>
<organism evidence="3 4">
    <name type="scientific">Trifolium medium</name>
    <dbReference type="NCBI Taxonomy" id="97028"/>
    <lineage>
        <taxon>Eukaryota</taxon>
        <taxon>Viridiplantae</taxon>
        <taxon>Streptophyta</taxon>
        <taxon>Embryophyta</taxon>
        <taxon>Tracheophyta</taxon>
        <taxon>Spermatophyta</taxon>
        <taxon>Magnoliopsida</taxon>
        <taxon>eudicotyledons</taxon>
        <taxon>Gunneridae</taxon>
        <taxon>Pentapetalae</taxon>
        <taxon>rosids</taxon>
        <taxon>fabids</taxon>
        <taxon>Fabales</taxon>
        <taxon>Fabaceae</taxon>
        <taxon>Papilionoideae</taxon>
        <taxon>50 kb inversion clade</taxon>
        <taxon>NPAAA clade</taxon>
        <taxon>Hologalegina</taxon>
        <taxon>IRL clade</taxon>
        <taxon>Trifolieae</taxon>
        <taxon>Trifolium</taxon>
    </lineage>
</organism>
<keyword evidence="4" id="KW-1185">Reference proteome</keyword>
<feature type="domain" description="Retrotransposon Copia-like N-terminal" evidence="2">
    <location>
        <begin position="21"/>
        <end position="68"/>
    </location>
</feature>
<feature type="region of interest" description="Disordered" evidence="1">
    <location>
        <begin position="292"/>
        <end position="315"/>
    </location>
</feature>
<reference evidence="3 4" key="1">
    <citation type="journal article" date="2018" name="Front. Plant Sci.">
        <title>Red Clover (Trifolium pratense) and Zigzag Clover (T. medium) - A Picture of Genomic Similarities and Differences.</title>
        <authorList>
            <person name="Dluhosova J."/>
            <person name="Istvanek J."/>
            <person name="Nedelnik J."/>
            <person name="Repkova J."/>
        </authorList>
    </citation>
    <scope>NUCLEOTIDE SEQUENCE [LARGE SCALE GENOMIC DNA]</scope>
    <source>
        <strain evidence="4">cv. 10/8</strain>
        <tissue evidence="3">Leaf</tissue>
    </source>
</reference>
<gene>
    <name evidence="3" type="ORF">A2U01_0004930</name>
</gene>
<dbReference type="EMBL" id="LXQA010006268">
    <property type="protein sequence ID" value="MCH84099.1"/>
    <property type="molecule type" value="Genomic_DNA"/>
</dbReference>
<evidence type="ECO:0000259" key="2">
    <source>
        <dbReference type="Pfam" id="PF14244"/>
    </source>
</evidence>
<comment type="caution">
    <text evidence="3">The sequence shown here is derived from an EMBL/GenBank/DDBJ whole genome shotgun (WGS) entry which is preliminary data.</text>
</comment>
<dbReference type="Pfam" id="PF14244">
    <property type="entry name" value="Retrotran_gag_3"/>
    <property type="match status" value="1"/>
</dbReference>
<name>A0A392MAA7_9FABA</name>
<proteinExistence type="predicted"/>
<feature type="non-terminal residue" evidence="3">
    <location>
        <position position="420"/>
    </location>
</feature>
<dbReference type="AlphaFoldDB" id="A0A392MAA7"/>